<keyword evidence="6 9" id="KW-0067">ATP-binding</keyword>
<dbReference type="InterPro" id="IPR011009">
    <property type="entry name" value="Kinase-like_dom_sf"/>
</dbReference>
<dbReference type="PANTHER" id="PTHR24356">
    <property type="entry name" value="SERINE/THREONINE-PROTEIN KINASE"/>
    <property type="match status" value="1"/>
</dbReference>
<evidence type="ECO:0000256" key="4">
    <source>
        <dbReference type="ARBA" id="ARBA00022741"/>
    </source>
</evidence>
<evidence type="ECO:0000313" key="11">
    <source>
        <dbReference type="EMBL" id="RZQ65424.1"/>
    </source>
</evidence>
<sequence>MPGFTELEPLGEGTFGRVVLARQDVTGHLVAIKYLFPWFVTDTTQLGAFRQEAAALHRVADPHVARLYEFFETPQGAAIVMEAVPGVSLRAILEADGVLDPEAALALLKGSLLGLAAAHTAGVVHRDYKPDNVLVTGDRQSKLVDFGTAVLAGDTGLPVGTPAYMAPEQWAGGPATPATDVYAATCVFFQCVTGHKPYQAQETEVLRNLHEYAPIPFGEAPEPVRELVNLGMAKRATERPASAAVFLGELERFAVAGYGEDWEERGRTRLAQRAAALVAITPLAMLAGATAALAPGGAAVAAGSGTAIATGAGGGVLVKAGAIAAGIAAVATGAVIVVSGGDEPPPPVVAAAPLRASVVTTTDRAPGSTVPVNAQLVQVTGGADPALTERINQQLRAPVDAWTRYISDAVPGWGPNTRNPGVRNNASVRTHTDSLLVVRYEHRTEGAPHATWDMKVTTLNIDLRTGRQLGPKDVFADSVVTDDGVTRLMREIWDPRDCPETAGVTYQAANLDNPDPQERPIEFALAPGGVEFDLEMPALGGSTACGARTKTLAYTEAAGLLRPEIMALVPKDGPAPTSRPDGGPRQGVAASRLVIESGGRFTVRPQGLEDVVVDLPSRSCPDPRRYANCAYFMVTDNTKESAEQPRYEPGKPYRRSANGRACNAAGRKDLWQDGDAVLLEERPSTVAGEQATYQRWEIQCVPKGTRGGAGEVKVTQQVWYVPGREEVVLDEWNTPGLEQLLANATWR</sequence>
<keyword evidence="12" id="KW-1185">Reference proteome</keyword>
<dbReference type="OrthoDB" id="4716121at2"/>
<comment type="catalytic activity">
    <reaction evidence="7">
        <text>L-threonyl-[protein] + ATP = O-phospho-L-threonyl-[protein] + ADP + H(+)</text>
        <dbReference type="Rhea" id="RHEA:46608"/>
        <dbReference type="Rhea" id="RHEA-COMP:11060"/>
        <dbReference type="Rhea" id="RHEA-COMP:11605"/>
        <dbReference type="ChEBI" id="CHEBI:15378"/>
        <dbReference type="ChEBI" id="CHEBI:30013"/>
        <dbReference type="ChEBI" id="CHEBI:30616"/>
        <dbReference type="ChEBI" id="CHEBI:61977"/>
        <dbReference type="ChEBI" id="CHEBI:456216"/>
        <dbReference type="EC" id="2.7.11.1"/>
    </reaction>
</comment>
<name>A0A4Q7JFP8_9PSEU</name>
<dbReference type="Proteomes" id="UP000292003">
    <property type="component" value="Unassembled WGS sequence"/>
</dbReference>
<evidence type="ECO:0000256" key="3">
    <source>
        <dbReference type="ARBA" id="ARBA00022679"/>
    </source>
</evidence>
<dbReference type="PANTHER" id="PTHR24356:SF1">
    <property type="entry name" value="SERINE_THREONINE-PROTEIN KINASE GREATWALL"/>
    <property type="match status" value="1"/>
</dbReference>
<dbReference type="SUPFAM" id="SSF56112">
    <property type="entry name" value="Protein kinase-like (PK-like)"/>
    <property type="match status" value="1"/>
</dbReference>
<evidence type="ECO:0000256" key="8">
    <source>
        <dbReference type="ARBA" id="ARBA00048679"/>
    </source>
</evidence>
<dbReference type="CDD" id="cd14014">
    <property type="entry name" value="STKc_PknB_like"/>
    <property type="match status" value="1"/>
</dbReference>
<organism evidence="11 12">
    <name type="scientific">Amycolatopsis suaedae</name>
    <dbReference type="NCBI Taxonomy" id="2510978"/>
    <lineage>
        <taxon>Bacteria</taxon>
        <taxon>Bacillati</taxon>
        <taxon>Actinomycetota</taxon>
        <taxon>Actinomycetes</taxon>
        <taxon>Pseudonocardiales</taxon>
        <taxon>Pseudonocardiaceae</taxon>
        <taxon>Amycolatopsis</taxon>
    </lineage>
</organism>
<feature type="binding site" evidence="9">
    <location>
        <position position="33"/>
    </location>
    <ligand>
        <name>ATP</name>
        <dbReference type="ChEBI" id="CHEBI:30616"/>
    </ligand>
</feature>
<evidence type="ECO:0000256" key="2">
    <source>
        <dbReference type="ARBA" id="ARBA00022527"/>
    </source>
</evidence>
<dbReference type="AlphaFoldDB" id="A0A4Q7JFP8"/>
<evidence type="ECO:0000256" key="9">
    <source>
        <dbReference type="PROSITE-ProRule" id="PRU10141"/>
    </source>
</evidence>
<dbReference type="Pfam" id="PF00069">
    <property type="entry name" value="Pkinase"/>
    <property type="match status" value="1"/>
</dbReference>
<keyword evidence="4 9" id="KW-0547">Nucleotide-binding</keyword>
<evidence type="ECO:0000256" key="7">
    <source>
        <dbReference type="ARBA" id="ARBA00047899"/>
    </source>
</evidence>
<keyword evidence="2 11" id="KW-0723">Serine/threonine-protein kinase</keyword>
<accession>A0A4Q7JFP8</accession>
<protein>
    <recommendedName>
        <fullName evidence="1">non-specific serine/threonine protein kinase</fullName>
        <ecNumber evidence="1">2.7.11.1</ecNumber>
    </recommendedName>
</protein>
<dbReference type="PROSITE" id="PS50011">
    <property type="entry name" value="PROTEIN_KINASE_DOM"/>
    <property type="match status" value="1"/>
</dbReference>
<comment type="caution">
    <text evidence="11">The sequence shown here is derived from an EMBL/GenBank/DDBJ whole genome shotgun (WGS) entry which is preliminary data.</text>
</comment>
<gene>
    <name evidence="11" type="ORF">EWH70_03245</name>
</gene>
<feature type="domain" description="Protein kinase" evidence="10">
    <location>
        <begin position="4"/>
        <end position="254"/>
    </location>
</feature>
<dbReference type="PROSITE" id="PS00108">
    <property type="entry name" value="PROTEIN_KINASE_ST"/>
    <property type="match status" value="1"/>
</dbReference>
<dbReference type="Gene3D" id="1.10.510.10">
    <property type="entry name" value="Transferase(Phosphotransferase) domain 1"/>
    <property type="match status" value="1"/>
</dbReference>
<dbReference type="EMBL" id="SFCC01000002">
    <property type="protein sequence ID" value="RZQ65424.1"/>
    <property type="molecule type" value="Genomic_DNA"/>
</dbReference>
<comment type="catalytic activity">
    <reaction evidence="8">
        <text>L-seryl-[protein] + ATP = O-phospho-L-seryl-[protein] + ADP + H(+)</text>
        <dbReference type="Rhea" id="RHEA:17989"/>
        <dbReference type="Rhea" id="RHEA-COMP:9863"/>
        <dbReference type="Rhea" id="RHEA-COMP:11604"/>
        <dbReference type="ChEBI" id="CHEBI:15378"/>
        <dbReference type="ChEBI" id="CHEBI:29999"/>
        <dbReference type="ChEBI" id="CHEBI:30616"/>
        <dbReference type="ChEBI" id="CHEBI:83421"/>
        <dbReference type="ChEBI" id="CHEBI:456216"/>
        <dbReference type="EC" id="2.7.11.1"/>
    </reaction>
</comment>
<dbReference type="PROSITE" id="PS00107">
    <property type="entry name" value="PROTEIN_KINASE_ATP"/>
    <property type="match status" value="1"/>
</dbReference>
<dbReference type="InterPro" id="IPR017441">
    <property type="entry name" value="Protein_kinase_ATP_BS"/>
</dbReference>
<dbReference type="GO" id="GO:0005524">
    <property type="term" value="F:ATP binding"/>
    <property type="evidence" value="ECO:0007669"/>
    <property type="project" value="UniProtKB-UniRule"/>
</dbReference>
<dbReference type="GO" id="GO:0004674">
    <property type="term" value="F:protein serine/threonine kinase activity"/>
    <property type="evidence" value="ECO:0007669"/>
    <property type="project" value="UniProtKB-KW"/>
</dbReference>
<reference evidence="11 12" key="1">
    <citation type="submission" date="2019-02" db="EMBL/GenBank/DDBJ databases">
        <title>Draft genome sequence of Amycolatopsis sp. 8-3EHSu isolated from roots of Suaeda maritima.</title>
        <authorList>
            <person name="Duangmal K."/>
            <person name="Chantavorakit T."/>
        </authorList>
    </citation>
    <scope>NUCLEOTIDE SEQUENCE [LARGE SCALE GENOMIC DNA]</scope>
    <source>
        <strain evidence="11 12">8-3EHSu</strain>
    </source>
</reference>
<dbReference type="InterPro" id="IPR000719">
    <property type="entry name" value="Prot_kinase_dom"/>
</dbReference>
<proteinExistence type="predicted"/>
<evidence type="ECO:0000256" key="5">
    <source>
        <dbReference type="ARBA" id="ARBA00022777"/>
    </source>
</evidence>
<evidence type="ECO:0000256" key="6">
    <source>
        <dbReference type="ARBA" id="ARBA00022840"/>
    </source>
</evidence>
<keyword evidence="5 11" id="KW-0418">Kinase</keyword>
<keyword evidence="3" id="KW-0808">Transferase</keyword>
<dbReference type="InterPro" id="IPR008271">
    <property type="entry name" value="Ser/Thr_kinase_AS"/>
</dbReference>
<dbReference type="EC" id="2.7.11.1" evidence="1"/>
<dbReference type="Gene3D" id="3.30.200.20">
    <property type="entry name" value="Phosphorylase Kinase, domain 1"/>
    <property type="match status" value="1"/>
</dbReference>
<dbReference type="InterPro" id="IPR050236">
    <property type="entry name" value="Ser_Thr_kinase_AGC"/>
</dbReference>
<evidence type="ECO:0000259" key="10">
    <source>
        <dbReference type="PROSITE" id="PS50011"/>
    </source>
</evidence>
<evidence type="ECO:0000256" key="1">
    <source>
        <dbReference type="ARBA" id="ARBA00012513"/>
    </source>
</evidence>
<evidence type="ECO:0000313" key="12">
    <source>
        <dbReference type="Proteomes" id="UP000292003"/>
    </source>
</evidence>